<proteinExistence type="predicted"/>
<dbReference type="InterPro" id="IPR059179">
    <property type="entry name" value="MLKL-like_MCAfunc"/>
</dbReference>
<dbReference type="EMBL" id="JAWWNJ010000009">
    <property type="protein sequence ID" value="KAK7049140.1"/>
    <property type="molecule type" value="Genomic_DNA"/>
</dbReference>
<comment type="caution">
    <text evidence="1">The sequence shown here is derived from an EMBL/GenBank/DDBJ whole genome shotgun (WGS) entry which is preliminary data.</text>
</comment>
<reference evidence="1 2" key="1">
    <citation type="journal article" date="2024" name="J Genomics">
        <title>Draft genome sequencing and assembly of Favolaschia claudopus CIRM-BRFM 2984 isolated from oak limbs.</title>
        <authorList>
            <person name="Navarro D."/>
            <person name="Drula E."/>
            <person name="Chaduli D."/>
            <person name="Cazenave R."/>
            <person name="Ahrendt S."/>
            <person name="Wang J."/>
            <person name="Lipzen A."/>
            <person name="Daum C."/>
            <person name="Barry K."/>
            <person name="Grigoriev I.V."/>
            <person name="Favel A."/>
            <person name="Rosso M.N."/>
            <person name="Martin F."/>
        </authorList>
    </citation>
    <scope>NUCLEOTIDE SEQUENCE [LARGE SCALE GENOMIC DNA]</scope>
    <source>
        <strain evidence="1 2">CIRM-BRFM 2984</strain>
    </source>
</reference>
<dbReference type="GO" id="GO:0007166">
    <property type="term" value="P:cell surface receptor signaling pathway"/>
    <property type="evidence" value="ECO:0007669"/>
    <property type="project" value="InterPro"/>
</dbReference>
<dbReference type="CDD" id="cd21037">
    <property type="entry name" value="MLKL_NTD"/>
    <property type="match status" value="1"/>
</dbReference>
<protein>
    <recommendedName>
        <fullName evidence="3">Fungal N-terminal domain-containing protein</fullName>
    </recommendedName>
</protein>
<evidence type="ECO:0000313" key="1">
    <source>
        <dbReference type="EMBL" id="KAK7049140.1"/>
    </source>
</evidence>
<gene>
    <name evidence="1" type="ORF">R3P38DRAFT_1886313</name>
</gene>
<accession>A0AAW0D9Y9</accession>
<evidence type="ECO:0000313" key="2">
    <source>
        <dbReference type="Proteomes" id="UP001362999"/>
    </source>
</evidence>
<evidence type="ECO:0008006" key="3">
    <source>
        <dbReference type="Google" id="ProtNLM"/>
    </source>
</evidence>
<dbReference type="Proteomes" id="UP001362999">
    <property type="component" value="Unassembled WGS sequence"/>
</dbReference>
<dbReference type="Gene3D" id="1.20.930.20">
    <property type="entry name" value="Adaptor protein Cbl, N-terminal domain"/>
    <property type="match status" value="1"/>
</dbReference>
<dbReference type="InterPro" id="IPR036537">
    <property type="entry name" value="Adaptor_Cbl_N_dom_sf"/>
</dbReference>
<keyword evidence="2" id="KW-1185">Reference proteome</keyword>
<name>A0AAW0D9Y9_9AGAR</name>
<dbReference type="AlphaFoldDB" id="A0AAW0D9Y9"/>
<organism evidence="1 2">
    <name type="scientific">Favolaschia claudopus</name>
    <dbReference type="NCBI Taxonomy" id="2862362"/>
    <lineage>
        <taxon>Eukaryota</taxon>
        <taxon>Fungi</taxon>
        <taxon>Dikarya</taxon>
        <taxon>Basidiomycota</taxon>
        <taxon>Agaricomycotina</taxon>
        <taxon>Agaricomycetes</taxon>
        <taxon>Agaricomycetidae</taxon>
        <taxon>Agaricales</taxon>
        <taxon>Marasmiineae</taxon>
        <taxon>Mycenaceae</taxon>
        <taxon>Favolaschia</taxon>
    </lineage>
</organism>
<sequence length="747" mass="85013">MGHGARQASTISASPILRLRSLYSCFLRTPPSSSPESTEQTMIDNQIEEGGVTGRLDQDLTMRTAISTNVWLAQTIVAVKALAVGAEFMPFPQVRGAFGGVIMLLETVDQIKRNRDELRELCANVVDIVLLIQKEISLHGELANARMTKLCQEFTLCLKFLQLCVERMLGAHRRGFKGWLRNFLRVEDQTEQLTRYRRRLDHLRNNFILALTMNTNFNVVDMRRACSGPVTTSRKPSLVFSEFRQISLGDINLLYEVSPRSASRVKLSIARVSGQDSPMTVAQYHDNDLERWRSDMTLHSQLRNPYVMQLFGFLAAANFRGLIFHDEIIPLATYRQFHRPSADLVWAAVEGLLFQQFKETTQYHYWPSSVREDSEQNRAMICVKQRPLRLCLTMPDIMENQKRLVNLDTGLSSWHHSWFRSQLSCHKIPNTDCNILDNYLATDRLSSALIQRIDLEHFLATLLPIYFTKSVPLYTREQLLLGSVVGGSYHHQTRPNCFIPLRQAFIPEFNMFSIINWEPRAILGSLDGERPMANRFTFRSGSFKAEEIPRELIHSMAIGQGSHAIGLSPGNILFQWSIGVDDSLADRLNICWLSQANILLRDLTTRPDAISGARYGYGITDRLLCLIVMDVDFHHLLRPTGTPTQTHLFIQSPIVRHGASGIGVDFSDSNQWYWSLDPSGDMPMSQAECDALGVPRMQFRFAAHGRFWQDYHYSAIREFLLAKGVDPYSQDIPRTFGVPLAYNSSDG</sequence>